<protein>
    <recommendedName>
        <fullName evidence="6">Lipoprotein</fullName>
    </recommendedName>
</protein>
<dbReference type="PROSITE" id="PS51257">
    <property type="entry name" value="PROKAR_LIPOPROTEIN"/>
    <property type="match status" value="1"/>
</dbReference>
<evidence type="ECO:0000256" key="1">
    <source>
        <dbReference type="SAM" id="SignalP"/>
    </source>
</evidence>
<gene>
    <name evidence="2" type="ORF">GGE46_002655</name>
    <name evidence="3" type="ORF">GGE57_002350</name>
</gene>
<evidence type="ECO:0000313" key="2">
    <source>
        <dbReference type="EMBL" id="MBB4480074.1"/>
    </source>
</evidence>
<organism evidence="3 4">
    <name type="scientific">Rhizobium etli</name>
    <dbReference type="NCBI Taxonomy" id="29449"/>
    <lineage>
        <taxon>Bacteria</taxon>
        <taxon>Pseudomonadati</taxon>
        <taxon>Pseudomonadota</taxon>
        <taxon>Alphaproteobacteria</taxon>
        <taxon>Hyphomicrobiales</taxon>
        <taxon>Rhizobiaceae</taxon>
        <taxon>Rhizobium/Agrobacterium group</taxon>
        <taxon>Rhizobium</taxon>
    </lineage>
</organism>
<reference evidence="4 5" key="1">
    <citation type="submission" date="2020-08" db="EMBL/GenBank/DDBJ databases">
        <title>Genomic Encyclopedia of Type Strains, Phase IV (KMG-V): Genome sequencing to study the core and pangenomes of soil and plant-associated prokaryotes.</title>
        <authorList>
            <person name="Whitman W."/>
        </authorList>
    </citation>
    <scope>NUCLEOTIDE SEQUENCE [LARGE SCALE GENOMIC DNA]</scope>
    <source>
        <strain evidence="2 5">SEMIA 471</strain>
        <strain evidence="3 4">SEMIA 489</strain>
    </source>
</reference>
<proteinExistence type="predicted"/>
<evidence type="ECO:0000313" key="5">
    <source>
        <dbReference type="Proteomes" id="UP000557344"/>
    </source>
</evidence>
<feature type="chain" id="PRO_5036405141" description="Lipoprotein" evidence="1">
    <location>
        <begin position="25"/>
        <end position="102"/>
    </location>
</feature>
<feature type="signal peptide" evidence="1">
    <location>
        <begin position="1"/>
        <end position="24"/>
    </location>
</feature>
<dbReference type="Proteomes" id="UP000557344">
    <property type="component" value="Unassembled WGS sequence"/>
</dbReference>
<sequence>MNSSFRKRTALALSLLLIVSGCSAAERLDRAASAKGQAAAGIVLPPLPDDLRRQEAHAPVREGEPLIAILARERQALDRANARQGRTVQFYDDLTSRYGTRR</sequence>
<name>A0A7W6ZGM2_RHIET</name>
<dbReference type="EMBL" id="JACIID010000004">
    <property type="protein sequence ID" value="MBB4535601.1"/>
    <property type="molecule type" value="Genomic_DNA"/>
</dbReference>
<accession>A0A7W6ZGM2</accession>
<evidence type="ECO:0008006" key="6">
    <source>
        <dbReference type="Google" id="ProtNLM"/>
    </source>
</evidence>
<dbReference type="EMBL" id="JACIHU010000004">
    <property type="protein sequence ID" value="MBB4480074.1"/>
    <property type="molecule type" value="Genomic_DNA"/>
</dbReference>
<dbReference type="Proteomes" id="UP000523431">
    <property type="component" value="Unassembled WGS sequence"/>
</dbReference>
<evidence type="ECO:0000313" key="4">
    <source>
        <dbReference type="Proteomes" id="UP000523431"/>
    </source>
</evidence>
<comment type="caution">
    <text evidence="3">The sequence shown here is derived from an EMBL/GenBank/DDBJ whole genome shotgun (WGS) entry which is preliminary data.</text>
</comment>
<evidence type="ECO:0000313" key="3">
    <source>
        <dbReference type="EMBL" id="MBB4535601.1"/>
    </source>
</evidence>
<keyword evidence="1" id="KW-0732">Signal</keyword>
<dbReference type="AlphaFoldDB" id="A0A7W6ZGM2"/>